<sequence>MEINDLRVQELDAKKMQRERAFMAREDELAKEERARDRIKSLGMEAFPDLFQKVSQPLK</sequence>
<proteinExistence type="predicted"/>
<gene>
    <name evidence="1" type="ORF">SNAT2548_LOCUS25818</name>
</gene>
<evidence type="ECO:0000313" key="2">
    <source>
        <dbReference type="Proteomes" id="UP000604046"/>
    </source>
</evidence>
<dbReference type="AlphaFoldDB" id="A0A812S4H5"/>
<keyword evidence="2" id="KW-1185">Reference proteome</keyword>
<comment type="caution">
    <text evidence="1">The sequence shown here is derived from an EMBL/GenBank/DDBJ whole genome shotgun (WGS) entry which is preliminary data.</text>
</comment>
<dbReference type="Proteomes" id="UP000604046">
    <property type="component" value="Unassembled WGS sequence"/>
</dbReference>
<accession>A0A812S4H5</accession>
<evidence type="ECO:0000313" key="1">
    <source>
        <dbReference type="EMBL" id="CAE7463240.1"/>
    </source>
</evidence>
<protein>
    <submittedName>
        <fullName evidence="1">Uncharacterized protein</fullName>
    </submittedName>
</protein>
<organism evidence="1 2">
    <name type="scientific">Symbiodinium natans</name>
    <dbReference type="NCBI Taxonomy" id="878477"/>
    <lineage>
        <taxon>Eukaryota</taxon>
        <taxon>Sar</taxon>
        <taxon>Alveolata</taxon>
        <taxon>Dinophyceae</taxon>
        <taxon>Suessiales</taxon>
        <taxon>Symbiodiniaceae</taxon>
        <taxon>Symbiodinium</taxon>
    </lineage>
</organism>
<reference evidence="1" key="1">
    <citation type="submission" date="2021-02" db="EMBL/GenBank/DDBJ databases">
        <authorList>
            <person name="Dougan E. K."/>
            <person name="Rhodes N."/>
            <person name="Thang M."/>
            <person name="Chan C."/>
        </authorList>
    </citation>
    <scope>NUCLEOTIDE SEQUENCE</scope>
</reference>
<dbReference type="EMBL" id="CAJNDS010002410">
    <property type="protein sequence ID" value="CAE7463240.1"/>
    <property type="molecule type" value="Genomic_DNA"/>
</dbReference>
<name>A0A812S4H5_9DINO</name>